<dbReference type="Proteomes" id="UP001054837">
    <property type="component" value="Unassembled WGS sequence"/>
</dbReference>
<organism evidence="2 3">
    <name type="scientific">Caerostris darwini</name>
    <dbReference type="NCBI Taxonomy" id="1538125"/>
    <lineage>
        <taxon>Eukaryota</taxon>
        <taxon>Metazoa</taxon>
        <taxon>Ecdysozoa</taxon>
        <taxon>Arthropoda</taxon>
        <taxon>Chelicerata</taxon>
        <taxon>Arachnida</taxon>
        <taxon>Araneae</taxon>
        <taxon>Araneomorphae</taxon>
        <taxon>Entelegynae</taxon>
        <taxon>Araneoidea</taxon>
        <taxon>Araneidae</taxon>
        <taxon>Caerostris</taxon>
    </lineage>
</organism>
<reference evidence="2 3" key="1">
    <citation type="submission" date="2021-06" db="EMBL/GenBank/DDBJ databases">
        <title>Caerostris darwini draft genome.</title>
        <authorList>
            <person name="Kono N."/>
            <person name="Arakawa K."/>
        </authorList>
    </citation>
    <scope>NUCLEOTIDE SEQUENCE [LARGE SCALE GENOMIC DNA]</scope>
</reference>
<keyword evidence="3" id="KW-1185">Reference proteome</keyword>
<evidence type="ECO:0000256" key="1">
    <source>
        <dbReference type="SAM" id="MobiDB-lite"/>
    </source>
</evidence>
<feature type="compositionally biased region" description="Basic and acidic residues" evidence="1">
    <location>
        <begin position="63"/>
        <end position="74"/>
    </location>
</feature>
<accession>A0AAV4P028</accession>
<dbReference type="AlphaFoldDB" id="A0AAV4P028"/>
<comment type="caution">
    <text evidence="2">The sequence shown here is derived from an EMBL/GenBank/DDBJ whole genome shotgun (WGS) entry which is preliminary data.</text>
</comment>
<dbReference type="EMBL" id="BPLQ01002250">
    <property type="protein sequence ID" value="GIX90512.1"/>
    <property type="molecule type" value="Genomic_DNA"/>
</dbReference>
<name>A0AAV4P028_9ARAC</name>
<sequence>MEDGPNEAFFGFLVARAFPVRMWRQPMVWLANAEWWHPLGCQVSKTKPPLNQPPGSPTYPSNDHQRRTSTELRSPHPCGHQRGGQGPPPYA</sequence>
<proteinExistence type="predicted"/>
<gene>
    <name evidence="2" type="ORF">CDAR_74831</name>
</gene>
<evidence type="ECO:0000313" key="2">
    <source>
        <dbReference type="EMBL" id="GIX90512.1"/>
    </source>
</evidence>
<protein>
    <submittedName>
        <fullName evidence="2">Uncharacterized protein</fullName>
    </submittedName>
</protein>
<evidence type="ECO:0000313" key="3">
    <source>
        <dbReference type="Proteomes" id="UP001054837"/>
    </source>
</evidence>
<feature type="region of interest" description="Disordered" evidence="1">
    <location>
        <begin position="41"/>
        <end position="91"/>
    </location>
</feature>